<organism evidence="1 2">
    <name type="scientific">Lactococcus lactis</name>
    <dbReference type="NCBI Taxonomy" id="1358"/>
    <lineage>
        <taxon>Bacteria</taxon>
        <taxon>Bacillati</taxon>
        <taxon>Bacillota</taxon>
        <taxon>Bacilli</taxon>
        <taxon>Lactobacillales</taxon>
        <taxon>Streptococcaceae</taxon>
        <taxon>Lactococcus</taxon>
    </lineage>
</organism>
<dbReference type="AlphaFoldDB" id="A0A6M0M703"/>
<dbReference type="RefSeq" id="WP_163656475.1">
    <property type="nucleotide sequence ID" value="NZ_WWDH01000001.1"/>
</dbReference>
<accession>A0A6M0M703</accession>
<protein>
    <recommendedName>
        <fullName evidence="3">Helix-turn-helix domain-containing protein</fullName>
    </recommendedName>
</protein>
<evidence type="ECO:0008006" key="3">
    <source>
        <dbReference type="Google" id="ProtNLM"/>
    </source>
</evidence>
<comment type="caution">
    <text evidence="1">The sequence shown here is derived from an EMBL/GenBank/DDBJ whole genome shotgun (WGS) entry which is preliminary data.</text>
</comment>
<dbReference type="InterPro" id="IPR036388">
    <property type="entry name" value="WH-like_DNA-bd_sf"/>
</dbReference>
<name>A0A6M0M703_9LACT</name>
<gene>
    <name evidence="1" type="ORF">GTP08_06000</name>
</gene>
<dbReference type="Pfam" id="PF13730">
    <property type="entry name" value="HTH_36"/>
    <property type="match status" value="1"/>
</dbReference>
<proteinExistence type="predicted"/>
<dbReference type="Proteomes" id="UP000477402">
    <property type="component" value="Unassembled WGS sequence"/>
</dbReference>
<dbReference type="Gene3D" id="1.10.10.10">
    <property type="entry name" value="Winged helix-like DNA-binding domain superfamily/Winged helix DNA-binding domain"/>
    <property type="match status" value="1"/>
</dbReference>
<reference evidence="1 2" key="1">
    <citation type="submission" date="2019-12" db="EMBL/GenBank/DDBJ databases">
        <title>Draft Genome Sequences of L. lactis strains MS22333, MS22334, MS22336, and MS22337, Isolated from Spontaneous Fermented Camel Milk in Ethiopia.</title>
        <authorList>
            <person name="Bragason E."/>
            <person name="Hansen E.B."/>
            <person name="Guya M.E."/>
            <person name="Berhe T."/>
        </authorList>
    </citation>
    <scope>NUCLEOTIDE SEQUENCE [LARGE SCALE GENOMIC DNA]</scope>
    <source>
        <strain evidence="1 2">MS22336</strain>
    </source>
</reference>
<evidence type="ECO:0000313" key="2">
    <source>
        <dbReference type="Proteomes" id="UP000477402"/>
    </source>
</evidence>
<evidence type="ECO:0000313" key="1">
    <source>
        <dbReference type="EMBL" id="NEX55253.1"/>
    </source>
</evidence>
<dbReference type="EMBL" id="WWDJ01000032">
    <property type="protein sequence ID" value="NEX55253.1"/>
    <property type="molecule type" value="Genomic_DNA"/>
</dbReference>
<sequence length="109" mass="13066">MNEQSLVNNYKTWRKDNFYDKEGFFPIFSSFKEKMRYLSPGATSLYIYLGLHANYKTGEVYHSLGTIAMYFGKSTRTITNWMKELEDNDLIFRKQKKLNHVSYTYLKPY</sequence>